<dbReference type="InParanoid" id="A0A1D6MWS4"/>
<dbReference type="EMBL" id="CM007649">
    <property type="protein sequence ID" value="ONM33207.1"/>
    <property type="molecule type" value="Genomic_DNA"/>
</dbReference>
<evidence type="ECO:0000313" key="1">
    <source>
        <dbReference type="EMBL" id="ONM33207.1"/>
    </source>
</evidence>
<dbReference type="eggNOG" id="KOG2747">
    <property type="taxonomic scope" value="Eukaryota"/>
</dbReference>
<accession>A0A1D6MWS4</accession>
<dbReference type="PaxDb" id="4577-GRMZM2G365053_P01"/>
<proteinExistence type="predicted"/>
<sequence>MGDGADEDSSMVATVTCRTCFRGRDRRQVEDMWLVVEKSQFPNITHEFIIAFSFHIWRNNFTESKQGHEELDGASLREHEEFTKVKNITKVELGRYEIDTSYMRVTPCGSKVGKMDIGGGPEVTLIGSLENAKGSQLPYLV</sequence>
<organism evidence="1">
    <name type="scientific">Zea mays</name>
    <name type="common">Maize</name>
    <dbReference type="NCBI Taxonomy" id="4577"/>
    <lineage>
        <taxon>Eukaryota</taxon>
        <taxon>Viridiplantae</taxon>
        <taxon>Streptophyta</taxon>
        <taxon>Embryophyta</taxon>
        <taxon>Tracheophyta</taxon>
        <taxon>Spermatophyta</taxon>
        <taxon>Magnoliopsida</taxon>
        <taxon>Liliopsida</taxon>
        <taxon>Poales</taxon>
        <taxon>Poaceae</taxon>
        <taxon>PACMAD clade</taxon>
        <taxon>Panicoideae</taxon>
        <taxon>Andropogonodae</taxon>
        <taxon>Andropogoneae</taxon>
        <taxon>Tripsacinae</taxon>
        <taxon>Zea</taxon>
    </lineage>
</organism>
<name>A0A1D6MWS4_MAIZE</name>
<gene>
    <name evidence="1" type="ORF">ZEAMMB73_Zm00001d041531</name>
</gene>
<protein>
    <submittedName>
        <fullName evidence="1">Uncharacterized protein</fullName>
    </submittedName>
</protein>
<dbReference type="STRING" id="4577.A0A1D6MWS4"/>
<reference evidence="1" key="1">
    <citation type="submission" date="2015-12" db="EMBL/GenBank/DDBJ databases">
        <title>Update maize B73 reference genome by single molecule sequencing technologies.</title>
        <authorList>
            <consortium name="Maize Genome Sequencing Project"/>
            <person name="Ware D."/>
        </authorList>
    </citation>
    <scope>NUCLEOTIDE SEQUENCE [LARGE SCALE GENOMIC DNA]</scope>
    <source>
        <tissue evidence="1">Seedling</tissue>
    </source>
</reference>
<dbReference type="AlphaFoldDB" id="A0A1D6MWS4"/>